<comment type="caution">
    <text evidence="1">The sequence shown here is derived from an EMBL/GenBank/DDBJ whole genome shotgun (WGS) entry which is preliminary data.</text>
</comment>
<evidence type="ECO:0000313" key="2">
    <source>
        <dbReference type="Proteomes" id="UP000263642"/>
    </source>
</evidence>
<organism evidence="1 2">
    <name type="scientific">Gimesia maris</name>
    <dbReference type="NCBI Taxonomy" id="122"/>
    <lineage>
        <taxon>Bacteria</taxon>
        <taxon>Pseudomonadati</taxon>
        <taxon>Planctomycetota</taxon>
        <taxon>Planctomycetia</taxon>
        <taxon>Planctomycetales</taxon>
        <taxon>Planctomycetaceae</taxon>
        <taxon>Gimesia</taxon>
    </lineage>
</organism>
<sequence length="70" mass="7512">MLLLAILLKGATNQEFLDRAKNGTSGGTQKNDGSQTPCFQVVASHRSLDAERGGFSERSFVAGLPMCLRL</sequence>
<dbReference type="EMBL" id="DQAY01000109">
    <property type="protein sequence ID" value="HCO24851.1"/>
    <property type="molecule type" value="Genomic_DNA"/>
</dbReference>
<dbReference type="Proteomes" id="UP000263642">
    <property type="component" value="Unassembled WGS sequence"/>
</dbReference>
<proteinExistence type="predicted"/>
<evidence type="ECO:0000313" key="1">
    <source>
        <dbReference type="EMBL" id="HCO24851.1"/>
    </source>
</evidence>
<accession>A0A3D3R7J7</accession>
<name>A0A3D3R7J7_9PLAN</name>
<protein>
    <submittedName>
        <fullName evidence="1">Uncharacterized protein</fullName>
    </submittedName>
</protein>
<reference evidence="1 2" key="1">
    <citation type="journal article" date="2018" name="Nat. Biotechnol.">
        <title>A standardized bacterial taxonomy based on genome phylogeny substantially revises the tree of life.</title>
        <authorList>
            <person name="Parks D.H."/>
            <person name="Chuvochina M."/>
            <person name="Waite D.W."/>
            <person name="Rinke C."/>
            <person name="Skarshewski A."/>
            <person name="Chaumeil P.A."/>
            <person name="Hugenholtz P."/>
        </authorList>
    </citation>
    <scope>NUCLEOTIDE SEQUENCE [LARGE SCALE GENOMIC DNA]</scope>
    <source>
        <strain evidence="1">UBA9375</strain>
    </source>
</reference>
<gene>
    <name evidence="1" type="ORF">DIT97_18155</name>
</gene>
<dbReference type="AlphaFoldDB" id="A0A3D3R7J7"/>